<reference evidence="13 14" key="1">
    <citation type="submission" date="2019-08" db="EMBL/GenBank/DDBJ databases">
        <title>Calorimonas adulescens gen. nov., sp. nov., an anaerobic thermophilic bacterium from Sakhalin hot spring.</title>
        <authorList>
            <person name="Khomyakova M.A."/>
            <person name="Merkel A.Y."/>
            <person name="Novikov A."/>
            <person name="Bonch-Osmolovskaya E.A."/>
            <person name="Slobodkin A.I."/>
        </authorList>
    </citation>
    <scope>NUCLEOTIDE SEQUENCE [LARGE SCALE GENOMIC DNA]</scope>
    <source>
        <strain evidence="13 14">A05MB</strain>
    </source>
</reference>
<dbReference type="CDD" id="cd01894">
    <property type="entry name" value="EngA1"/>
    <property type="match status" value="1"/>
</dbReference>
<dbReference type="InterPro" id="IPR031166">
    <property type="entry name" value="G_ENGA"/>
</dbReference>
<feature type="binding site" evidence="9">
    <location>
        <begin position="297"/>
        <end position="300"/>
    </location>
    <ligand>
        <name>GTP</name>
        <dbReference type="ChEBI" id="CHEBI:37565"/>
        <label>2</label>
    </ligand>
</feature>
<dbReference type="PROSITE" id="PS51712">
    <property type="entry name" value="G_ENGA"/>
    <property type="match status" value="2"/>
</dbReference>
<dbReference type="GO" id="GO:0042254">
    <property type="term" value="P:ribosome biogenesis"/>
    <property type="evidence" value="ECO:0007669"/>
    <property type="project" value="UniProtKB-KW"/>
</dbReference>
<dbReference type="RefSeq" id="WP_149545247.1">
    <property type="nucleotide sequence ID" value="NZ_VTPS01000009.1"/>
</dbReference>
<feature type="binding site" evidence="9">
    <location>
        <begin position="10"/>
        <end position="17"/>
    </location>
    <ligand>
        <name>GTP</name>
        <dbReference type="ChEBI" id="CHEBI:37565"/>
        <label>1</label>
    </ligand>
</feature>
<accession>A0A5D8QEM6</accession>
<keyword evidence="14" id="KW-1185">Reference proteome</keyword>
<dbReference type="InterPro" id="IPR005225">
    <property type="entry name" value="Small_GTP-bd"/>
</dbReference>
<dbReference type="PIRSF" id="PIRSF006485">
    <property type="entry name" value="GTP-binding_EngA"/>
    <property type="match status" value="1"/>
</dbReference>
<dbReference type="InterPro" id="IPR032859">
    <property type="entry name" value="KH_dom-like"/>
</dbReference>
<evidence type="ECO:0000259" key="12">
    <source>
        <dbReference type="PROSITE" id="PS51712"/>
    </source>
</evidence>
<dbReference type="SUPFAM" id="SSF52540">
    <property type="entry name" value="P-loop containing nucleoside triphosphate hydrolases"/>
    <property type="match status" value="2"/>
</dbReference>
<keyword evidence="5 9" id="KW-0547">Nucleotide-binding</keyword>
<evidence type="ECO:0000256" key="4">
    <source>
        <dbReference type="ARBA" id="ARBA00022737"/>
    </source>
</evidence>
<comment type="similarity">
    <text evidence="1 9 10 11">Belongs to the TRAFAC class TrmE-Era-EngA-EngB-Septin-like GTPase superfamily. EngA (Der) GTPase family.</text>
</comment>
<dbReference type="AlphaFoldDB" id="A0A5D8QEM6"/>
<dbReference type="PANTHER" id="PTHR43834:SF6">
    <property type="entry name" value="GTPASE DER"/>
    <property type="match status" value="1"/>
</dbReference>
<evidence type="ECO:0000256" key="1">
    <source>
        <dbReference type="ARBA" id="ARBA00008279"/>
    </source>
</evidence>
<dbReference type="FunFam" id="3.40.50.300:FF:000040">
    <property type="entry name" value="GTPase Der"/>
    <property type="match status" value="1"/>
</dbReference>
<dbReference type="InterPro" id="IPR015946">
    <property type="entry name" value="KH_dom-like_a/b"/>
</dbReference>
<evidence type="ECO:0000256" key="9">
    <source>
        <dbReference type="HAMAP-Rule" id="MF_00195"/>
    </source>
</evidence>
<evidence type="ECO:0000256" key="3">
    <source>
        <dbReference type="ARBA" id="ARBA00022517"/>
    </source>
</evidence>
<evidence type="ECO:0000256" key="10">
    <source>
        <dbReference type="PROSITE-ProRule" id="PRU01049"/>
    </source>
</evidence>
<evidence type="ECO:0000256" key="2">
    <source>
        <dbReference type="ARBA" id="ARBA00020953"/>
    </source>
</evidence>
<dbReference type="PANTHER" id="PTHR43834">
    <property type="entry name" value="GTPASE DER"/>
    <property type="match status" value="1"/>
</dbReference>
<evidence type="ECO:0000313" key="13">
    <source>
        <dbReference type="EMBL" id="TZE81973.1"/>
    </source>
</evidence>
<dbReference type="InterPro" id="IPR027417">
    <property type="entry name" value="P-loop_NTPase"/>
</dbReference>
<evidence type="ECO:0000256" key="5">
    <source>
        <dbReference type="ARBA" id="ARBA00022741"/>
    </source>
</evidence>
<organism evidence="13 14">
    <name type="scientific">Calorimonas adulescens</name>
    <dbReference type="NCBI Taxonomy" id="2606906"/>
    <lineage>
        <taxon>Bacteria</taxon>
        <taxon>Bacillati</taxon>
        <taxon>Bacillota</taxon>
        <taxon>Clostridia</taxon>
        <taxon>Thermoanaerobacterales</taxon>
        <taxon>Thermoanaerobacteraceae</taxon>
        <taxon>Calorimonas</taxon>
    </lineage>
</organism>
<protein>
    <recommendedName>
        <fullName evidence="2 9">GTPase Der</fullName>
    </recommendedName>
    <alternativeName>
        <fullName evidence="7 9">GTP-binding protein EngA</fullName>
    </alternativeName>
</protein>
<evidence type="ECO:0000256" key="7">
    <source>
        <dbReference type="ARBA" id="ARBA00032345"/>
    </source>
</evidence>
<feature type="binding site" evidence="9">
    <location>
        <begin position="232"/>
        <end position="236"/>
    </location>
    <ligand>
        <name>GTP</name>
        <dbReference type="ChEBI" id="CHEBI:37565"/>
        <label>2</label>
    </ligand>
</feature>
<evidence type="ECO:0000256" key="11">
    <source>
        <dbReference type="RuleBase" id="RU004481"/>
    </source>
</evidence>
<dbReference type="Proteomes" id="UP000322976">
    <property type="component" value="Unassembled WGS sequence"/>
</dbReference>
<name>A0A5D8QEM6_9THEO</name>
<dbReference type="Pfam" id="PF14714">
    <property type="entry name" value="KH_dom-like"/>
    <property type="match status" value="1"/>
</dbReference>
<proteinExistence type="inferred from homology"/>
<dbReference type="Pfam" id="PF01926">
    <property type="entry name" value="MMR_HSR1"/>
    <property type="match status" value="2"/>
</dbReference>
<keyword evidence="6 9" id="KW-0342">GTP-binding</keyword>
<dbReference type="GO" id="GO:0005525">
    <property type="term" value="F:GTP binding"/>
    <property type="evidence" value="ECO:0007669"/>
    <property type="project" value="UniProtKB-UniRule"/>
</dbReference>
<dbReference type="HAMAP" id="MF_00195">
    <property type="entry name" value="GTPase_Der"/>
    <property type="match status" value="1"/>
</dbReference>
<evidence type="ECO:0000256" key="6">
    <source>
        <dbReference type="ARBA" id="ARBA00023134"/>
    </source>
</evidence>
<dbReference type="FunFam" id="3.40.50.300:FF:000057">
    <property type="entry name" value="GTPase Der"/>
    <property type="match status" value="1"/>
</dbReference>
<comment type="caution">
    <text evidence="13">The sequence shown here is derived from an EMBL/GenBank/DDBJ whole genome shotgun (WGS) entry which is preliminary data.</text>
</comment>
<keyword evidence="4 11" id="KW-0677">Repeat</keyword>
<keyword evidence="3 9" id="KW-0690">Ribosome biogenesis</keyword>
<dbReference type="FunFam" id="3.30.300.20:FF:000004">
    <property type="entry name" value="GTPase Der"/>
    <property type="match status" value="1"/>
</dbReference>
<feature type="binding site" evidence="9">
    <location>
        <begin position="57"/>
        <end position="61"/>
    </location>
    <ligand>
        <name>GTP</name>
        <dbReference type="ChEBI" id="CHEBI:37565"/>
        <label>1</label>
    </ligand>
</feature>
<feature type="binding site" evidence="9">
    <location>
        <begin position="120"/>
        <end position="123"/>
    </location>
    <ligand>
        <name>GTP</name>
        <dbReference type="ChEBI" id="CHEBI:37565"/>
        <label>1</label>
    </ligand>
</feature>
<dbReference type="InterPro" id="IPR016484">
    <property type="entry name" value="GTPase_Der"/>
</dbReference>
<evidence type="ECO:0000313" key="14">
    <source>
        <dbReference type="Proteomes" id="UP000322976"/>
    </source>
</evidence>
<sequence>MNKPLVAIVGRPNVGKSSLFNDIVGKRISIVDDVPGVTRDRIYSEAEWCGVNFDVVDTGGIQMDDDGDFYQLIKKQSEIAIENADVILFVVDGKEGVNEDDRTIANFLRKSNKPIILVCNKVDDFNKYSLNTLEFYELGLGEPAAISAVNKMGIGDLLDRVINSFGSISCDNKDEENIMRVAIVGRPNVGKSSLYNRIIGQERSIVSDIPGTTRDAIDTHVTIGDDRFIFIDTAGLRKKSQVKDNIERYSVIRSLNAIKRSDITLLLIDSTEGVTEQDTKIAGYALEEGKGIIVVVNKWDLVEKNDKTIVLYEKNIRDRLSFVDFAPIIFVSAATGLRIHKLIELIKEVYNNSILKIKTGLLNDVLNEFIALNPPPADKGKRLKIFYMTQTGIKPPSFVLFVNNKNLFHFSYERYLENQLRNSFGFLGNPIKIDVKERE</sequence>
<dbReference type="InterPro" id="IPR006073">
    <property type="entry name" value="GTP-bd"/>
</dbReference>
<dbReference type="Gene3D" id="3.40.50.300">
    <property type="entry name" value="P-loop containing nucleotide triphosphate hydrolases"/>
    <property type="match status" value="2"/>
</dbReference>
<evidence type="ECO:0000256" key="8">
    <source>
        <dbReference type="ARBA" id="ARBA00053470"/>
    </source>
</evidence>
<dbReference type="NCBIfam" id="TIGR03594">
    <property type="entry name" value="GTPase_EngA"/>
    <property type="match status" value="1"/>
</dbReference>
<dbReference type="CDD" id="cd01895">
    <property type="entry name" value="EngA2"/>
    <property type="match status" value="1"/>
</dbReference>
<comment type="function">
    <text evidence="8 9 11">GTPase that plays an essential role in the late steps of ribosome biogenesis.</text>
</comment>
<feature type="domain" description="EngA-type G" evidence="12">
    <location>
        <begin position="4"/>
        <end position="169"/>
    </location>
</feature>
<dbReference type="PRINTS" id="PR00326">
    <property type="entry name" value="GTP1OBG"/>
</dbReference>
<dbReference type="GO" id="GO:0043022">
    <property type="term" value="F:ribosome binding"/>
    <property type="evidence" value="ECO:0007669"/>
    <property type="project" value="TreeGrafter"/>
</dbReference>
<feature type="domain" description="EngA-type G" evidence="12">
    <location>
        <begin position="179"/>
        <end position="354"/>
    </location>
</feature>
<dbReference type="Gene3D" id="3.30.300.20">
    <property type="match status" value="1"/>
</dbReference>
<dbReference type="EMBL" id="VTPS01000009">
    <property type="protein sequence ID" value="TZE81973.1"/>
    <property type="molecule type" value="Genomic_DNA"/>
</dbReference>
<gene>
    <name evidence="9" type="primary">der</name>
    <name evidence="13" type="ORF">FWJ32_06980</name>
</gene>
<dbReference type="NCBIfam" id="TIGR00231">
    <property type="entry name" value="small_GTP"/>
    <property type="match status" value="2"/>
</dbReference>
<comment type="subunit">
    <text evidence="9">Associates with the 50S ribosomal subunit.</text>
</comment>
<feature type="binding site" evidence="9">
    <location>
        <begin position="185"/>
        <end position="192"/>
    </location>
    <ligand>
        <name>GTP</name>
        <dbReference type="ChEBI" id="CHEBI:37565"/>
        <label>2</label>
    </ligand>
</feature>